<dbReference type="STRING" id="1157490.EL26_22590"/>
<feature type="region of interest" description="Disordered" evidence="1">
    <location>
        <begin position="24"/>
        <end position="67"/>
    </location>
</feature>
<feature type="compositionally biased region" description="Low complexity" evidence="1">
    <location>
        <begin position="57"/>
        <end position="67"/>
    </location>
</feature>
<dbReference type="RefSeq" id="WP_052036671.1">
    <property type="nucleotide sequence ID" value="NZ_JMIR01000047.1"/>
</dbReference>
<feature type="compositionally biased region" description="Pro residues" evidence="1">
    <location>
        <begin position="42"/>
        <end position="56"/>
    </location>
</feature>
<organism evidence="3 4">
    <name type="scientific">Tumebacillus flagellatus</name>
    <dbReference type="NCBI Taxonomy" id="1157490"/>
    <lineage>
        <taxon>Bacteria</taxon>
        <taxon>Bacillati</taxon>
        <taxon>Bacillota</taxon>
        <taxon>Bacilli</taxon>
        <taxon>Bacillales</taxon>
        <taxon>Alicyclobacillaceae</taxon>
        <taxon>Tumebacillus</taxon>
    </lineage>
</organism>
<feature type="region of interest" description="Disordered" evidence="1">
    <location>
        <begin position="283"/>
        <end position="309"/>
    </location>
</feature>
<dbReference type="InterPro" id="IPR002860">
    <property type="entry name" value="BNR_rpt"/>
</dbReference>
<dbReference type="EMBL" id="JMIR01000047">
    <property type="protein sequence ID" value="KEO81088.1"/>
    <property type="molecule type" value="Genomic_DNA"/>
</dbReference>
<dbReference type="Proteomes" id="UP000027931">
    <property type="component" value="Unassembled WGS sequence"/>
</dbReference>
<reference evidence="3 4" key="1">
    <citation type="journal article" date="2013" name="Int. J. Syst. Evol. Microbiol.">
        <title>Tumebacillus flagellatus sp. nov., an alpha-amylase/pullulanase-producing bacterium isolated from cassava wastewater.</title>
        <authorList>
            <person name="Wang Q."/>
            <person name="Xie N."/>
            <person name="Qin Y."/>
            <person name="Shen N."/>
            <person name="Zhu J."/>
            <person name="Mi H."/>
            <person name="Huang R."/>
        </authorList>
    </citation>
    <scope>NUCLEOTIDE SEQUENCE [LARGE SCALE GENOMIC DNA]</scope>
    <source>
        <strain evidence="3 4">GST4</strain>
    </source>
</reference>
<feature type="chain" id="PRO_5001698391" description="Photosynthesis system II assembly factor Ycf48/Hcf136-like domain-containing protein" evidence="2">
    <location>
        <begin position="30"/>
        <end position="401"/>
    </location>
</feature>
<dbReference type="AlphaFoldDB" id="A0A074LMJ8"/>
<dbReference type="eggNOG" id="COG4447">
    <property type="taxonomic scope" value="Bacteria"/>
</dbReference>
<accession>A0A074LMJ8</accession>
<dbReference type="PROSITE" id="PS51257">
    <property type="entry name" value="PROKAR_LIPOPROTEIN"/>
    <property type="match status" value="1"/>
</dbReference>
<keyword evidence="4" id="KW-1185">Reference proteome</keyword>
<evidence type="ECO:0000313" key="4">
    <source>
        <dbReference type="Proteomes" id="UP000027931"/>
    </source>
</evidence>
<feature type="signal peptide" evidence="2">
    <location>
        <begin position="1"/>
        <end position="29"/>
    </location>
</feature>
<evidence type="ECO:0000313" key="3">
    <source>
        <dbReference type="EMBL" id="KEO81088.1"/>
    </source>
</evidence>
<dbReference type="Pfam" id="PF02012">
    <property type="entry name" value="BNR"/>
    <property type="match status" value="1"/>
</dbReference>
<protein>
    <recommendedName>
        <fullName evidence="5">Photosynthesis system II assembly factor Ycf48/Hcf136-like domain-containing protein</fullName>
    </recommendedName>
</protein>
<dbReference type="CDD" id="cd15482">
    <property type="entry name" value="Sialidase_non-viral"/>
    <property type="match status" value="1"/>
</dbReference>
<evidence type="ECO:0008006" key="5">
    <source>
        <dbReference type="Google" id="ProtNLM"/>
    </source>
</evidence>
<evidence type="ECO:0000256" key="2">
    <source>
        <dbReference type="SAM" id="SignalP"/>
    </source>
</evidence>
<dbReference type="PANTHER" id="PTHR47199">
    <property type="entry name" value="PHOTOSYSTEM II STABILITY/ASSEMBLY FACTOR HCF136, CHLOROPLASTIC"/>
    <property type="match status" value="1"/>
</dbReference>
<dbReference type="SUPFAM" id="SSF110296">
    <property type="entry name" value="Oligoxyloglucan reducing end-specific cellobiohydrolase"/>
    <property type="match status" value="2"/>
</dbReference>
<dbReference type="Gene3D" id="2.130.10.10">
    <property type="entry name" value="YVTN repeat-like/Quinoprotein amine dehydrogenase"/>
    <property type="match status" value="2"/>
</dbReference>
<comment type="caution">
    <text evidence="3">The sequence shown here is derived from an EMBL/GenBank/DDBJ whole genome shotgun (WGS) entry which is preliminary data.</text>
</comment>
<name>A0A074LMJ8_9BACL</name>
<dbReference type="OrthoDB" id="2138638at2"/>
<proteinExistence type="predicted"/>
<sequence>MNKKMTYLAMAAALAVALTGCGQKTMSPAAPTPPSNQQQIPEPAPAPAPATTPAPTTPTSSQPADPAHQTYDVKAVEFGNPTSGWVGGKGFILNTTDGGRSWNVQYSGPYEIEKLSFLNPFLGWALGHDGEGDAGGVVMQTTDGGKHWNEVSHPKYVHDLHFVSETTGIASGQITHDGGKTWQVMNLPSEPVLGEPALGNETRGWVVTSEGNSFTVQHTIDGGKTWTKVFTRTTMEPPVTASIQATNADDAWVTIIGGTGMTQTSYSVFHTADNGEHWNPVIAQSTAGGGTAPGYDTPNTSPSGPATKPGYVEAINSQTAVVSGFCAACGYGTISTGNTLDGGKTWSNFKQSLPGSGGQLSFVNQGQGWMIVSSYEKPPVLYYTENTGQTWTKEFVFGPGQ</sequence>
<gene>
    <name evidence="3" type="ORF">EL26_22590</name>
</gene>
<dbReference type="InterPro" id="IPR015943">
    <property type="entry name" value="WD40/YVTN_repeat-like_dom_sf"/>
</dbReference>
<keyword evidence="2" id="KW-0732">Signal</keyword>
<evidence type="ECO:0000256" key="1">
    <source>
        <dbReference type="SAM" id="MobiDB-lite"/>
    </source>
</evidence>
<dbReference type="PANTHER" id="PTHR47199:SF2">
    <property type="entry name" value="PHOTOSYSTEM II STABILITY_ASSEMBLY FACTOR HCF136, CHLOROPLASTIC"/>
    <property type="match status" value="1"/>
</dbReference>